<organism evidence="1 2">
    <name type="scientific">Teichococcus globiformis</name>
    <dbReference type="NCBI Taxonomy" id="2307229"/>
    <lineage>
        <taxon>Bacteria</taxon>
        <taxon>Pseudomonadati</taxon>
        <taxon>Pseudomonadota</taxon>
        <taxon>Alphaproteobacteria</taxon>
        <taxon>Acetobacterales</taxon>
        <taxon>Roseomonadaceae</taxon>
        <taxon>Roseomonas</taxon>
    </lineage>
</organism>
<accession>A0ABV7G720</accession>
<protein>
    <submittedName>
        <fullName evidence="1">Uncharacterized protein</fullName>
    </submittedName>
</protein>
<proteinExistence type="predicted"/>
<keyword evidence="2" id="KW-1185">Reference proteome</keyword>
<sequence>PAAGVAPTSGAARQLLNLLTNPKVIGALAGLAQGTIGGSAGSASAPGGLAQLLGSLARLADHAAEEALSGTESWHEPRDSLSPDSLDLLADHLAQAVERA</sequence>
<feature type="non-terminal residue" evidence="1">
    <location>
        <position position="1"/>
    </location>
</feature>
<reference evidence="2" key="1">
    <citation type="journal article" date="2019" name="Int. J. Syst. Evol. Microbiol.">
        <title>The Global Catalogue of Microorganisms (GCM) 10K type strain sequencing project: providing services to taxonomists for standard genome sequencing and annotation.</title>
        <authorList>
            <consortium name="The Broad Institute Genomics Platform"/>
            <consortium name="The Broad Institute Genome Sequencing Center for Infectious Disease"/>
            <person name="Wu L."/>
            <person name="Ma J."/>
        </authorList>
    </citation>
    <scope>NUCLEOTIDE SEQUENCE [LARGE SCALE GENOMIC DNA]</scope>
    <source>
        <strain evidence="2">KCTC 52094</strain>
    </source>
</reference>
<dbReference type="EMBL" id="JBHRTN010000026">
    <property type="protein sequence ID" value="MFC3127456.1"/>
    <property type="molecule type" value="Genomic_DNA"/>
</dbReference>
<comment type="caution">
    <text evidence="1">The sequence shown here is derived from an EMBL/GenBank/DDBJ whole genome shotgun (WGS) entry which is preliminary data.</text>
</comment>
<dbReference type="Proteomes" id="UP001595593">
    <property type="component" value="Unassembled WGS sequence"/>
</dbReference>
<gene>
    <name evidence="1" type="ORF">ACFOD4_20520</name>
</gene>
<evidence type="ECO:0000313" key="2">
    <source>
        <dbReference type="Proteomes" id="UP001595593"/>
    </source>
</evidence>
<dbReference type="RefSeq" id="WP_379599488.1">
    <property type="nucleotide sequence ID" value="NZ_JBHRTN010000026.1"/>
</dbReference>
<name>A0ABV7G720_9PROT</name>
<evidence type="ECO:0000313" key="1">
    <source>
        <dbReference type="EMBL" id="MFC3127456.1"/>
    </source>
</evidence>